<sequence>MGLPCATPERQPAPDPTATGVVGRHLLCGFGLPGRLRNGGPGLADVPSFPARRVSSGFVVVVVVVARTLPATQFTNTQVSSFGEPWRELVLPPYLPPARRPSVS</sequence>
<protein>
    <submittedName>
        <fullName evidence="1">Uncharacterized protein</fullName>
    </submittedName>
</protein>
<reference evidence="1 2" key="1">
    <citation type="journal article" date="2020" name="Cell">
        <title>Large-Scale Comparative Analyses of Tick Genomes Elucidate Their Genetic Diversity and Vector Capacities.</title>
        <authorList>
            <consortium name="Tick Genome and Microbiome Consortium (TIGMIC)"/>
            <person name="Jia N."/>
            <person name="Wang J."/>
            <person name="Shi W."/>
            <person name="Du L."/>
            <person name="Sun Y."/>
            <person name="Zhan W."/>
            <person name="Jiang J.F."/>
            <person name="Wang Q."/>
            <person name="Zhang B."/>
            <person name="Ji P."/>
            <person name="Bell-Sakyi L."/>
            <person name="Cui X.M."/>
            <person name="Yuan T.T."/>
            <person name="Jiang B.G."/>
            <person name="Yang W.F."/>
            <person name="Lam T.T."/>
            <person name="Chang Q.C."/>
            <person name="Ding S.J."/>
            <person name="Wang X.J."/>
            <person name="Zhu J.G."/>
            <person name="Ruan X.D."/>
            <person name="Zhao L."/>
            <person name="Wei J.T."/>
            <person name="Ye R.Z."/>
            <person name="Que T.C."/>
            <person name="Du C.H."/>
            <person name="Zhou Y.H."/>
            <person name="Cheng J.X."/>
            <person name="Dai P.F."/>
            <person name="Guo W.B."/>
            <person name="Han X.H."/>
            <person name="Huang E.J."/>
            <person name="Li L.F."/>
            <person name="Wei W."/>
            <person name="Gao Y.C."/>
            <person name="Liu J.Z."/>
            <person name="Shao H.Z."/>
            <person name="Wang X."/>
            <person name="Wang C.C."/>
            <person name="Yang T.C."/>
            <person name="Huo Q.B."/>
            <person name="Li W."/>
            <person name="Chen H.Y."/>
            <person name="Chen S.E."/>
            <person name="Zhou L.G."/>
            <person name="Ni X.B."/>
            <person name="Tian J.H."/>
            <person name="Sheng Y."/>
            <person name="Liu T."/>
            <person name="Pan Y.S."/>
            <person name="Xia L.Y."/>
            <person name="Li J."/>
            <person name="Zhao F."/>
            <person name="Cao W.C."/>
        </authorList>
    </citation>
    <scope>NUCLEOTIDE SEQUENCE [LARGE SCALE GENOMIC DNA]</scope>
    <source>
        <strain evidence="1">HaeL-2018</strain>
    </source>
</reference>
<keyword evidence="2" id="KW-1185">Reference proteome</keyword>
<comment type="caution">
    <text evidence="1">The sequence shown here is derived from an EMBL/GenBank/DDBJ whole genome shotgun (WGS) entry which is preliminary data.</text>
</comment>
<evidence type="ECO:0000313" key="2">
    <source>
        <dbReference type="Proteomes" id="UP000821853"/>
    </source>
</evidence>
<evidence type="ECO:0000313" key="1">
    <source>
        <dbReference type="EMBL" id="KAH9368145.1"/>
    </source>
</evidence>
<gene>
    <name evidence="1" type="ORF">HPB48_018822</name>
</gene>
<accession>A0A9J6G0D8</accession>
<dbReference type="EMBL" id="JABSTR010000004">
    <property type="protein sequence ID" value="KAH9368145.1"/>
    <property type="molecule type" value="Genomic_DNA"/>
</dbReference>
<organism evidence="1 2">
    <name type="scientific">Haemaphysalis longicornis</name>
    <name type="common">Bush tick</name>
    <dbReference type="NCBI Taxonomy" id="44386"/>
    <lineage>
        <taxon>Eukaryota</taxon>
        <taxon>Metazoa</taxon>
        <taxon>Ecdysozoa</taxon>
        <taxon>Arthropoda</taxon>
        <taxon>Chelicerata</taxon>
        <taxon>Arachnida</taxon>
        <taxon>Acari</taxon>
        <taxon>Parasitiformes</taxon>
        <taxon>Ixodida</taxon>
        <taxon>Ixodoidea</taxon>
        <taxon>Ixodidae</taxon>
        <taxon>Haemaphysalinae</taxon>
        <taxon>Haemaphysalis</taxon>
    </lineage>
</organism>
<proteinExistence type="predicted"/>
<dbReference type="Proteomes" id="UP000821853">
    <property type="component" value="Chromosome 2"/>
</dbReference>
<dbReference type="VEuPathDB" id="VectorBase:HLOH_061840"/>
<name>A0A9J6G0D8_HAELO</name>
<dbReference type="AlphaFoldDB" id="A0A9J6G0D8"/>